<keyword evidence="18" id="KW-1185">Reference proteome</keyword>
<dbReference type="PANTHER" id="PTHR43822:SF9">
    <property type="entry name" value="3-ISOPROPYLMALATE DEHYDRATASE"/>
    <property type="match status" value="1"/>
</dbReference>
<dbReference type="NCBIfam" id="TIGR00170">
    <property type="entry name" value="leuC"/>
    <property type="match status" value="1"/>
</dbReference>
<dbReference type="Proteomes" id="UP000216857">
    <property type="component" value="Unassembled WGS sequence"/>
</dbReference>
<comment type="pathway">
    <text evidence="4">Amino-acid biosynthesis; L-leucine biosynthesis; L-leucine from 3-methyl-2-oxobutanoate: step 2/4.</text>
</comment>
<evidence type="ECO:0000256" key="1">
    <source>
        <dbReference type="ARBA" id="ARBA00000491"/>
    </source>
</evidence>
<dbReference type="InterPro" id="IPR001030">
    <property type="entry name" value="Acoase/IPM_deHydtase_lsu_aba"/>
</dbReference>
<evidence type="ECO:0000313" key="17">
    <source>
        <dbReference type="EMBL" id="OZI23240.1"/>
    </source>
</evidence>
<dbReference type="PROSITE" id="PS00450">
    <property type="entry name" value="ACONITASE_1"/>
    <property type="match status" value="1"/>
</dbReference>
<dbReference type="SUPFAM" id="SSF53732">
    <property type="entry name" value="Aconitase iron-sulfur domain"/>
    <property type="match status" value="1"/>
</dbReference>
<dbReference type="UniPathway" id="UPA00048">
    <property type="reaction ID" value="UER00071"/>
</dbReference>
<evidence type="ECO:0000259" key="16">
    <source>
        <dbReference type="Pfam" id="PF00330"/>
    </source>
</evidence>
<evidence type="ECO:0000256" key="13">
    <source>
        <dbReference type="ARBA" id="ARBA00023239"/>
    </source>
</evidence>
<comment type="subunit">
    <text evidence="5">Heterodimer of LeuC and LeuD.</text>
</comment>
<feature type="region of interest" description="Disordered" evidence="15">
    <location>
        <begin position="1"/>
        <end position="20"/>
    </location>
</feature>
<dbReference type="AlphaFoldDB" id="A0A261RF40"/>
<dbReference type="InterPro" id="IPR036008">
    <property type="entry name" value="Aconitase_4Fe-4S_dom"/>
</dbReference>
<dbReference type="EC" id="4.2.1.33" evidence="6"/>
<feature type="domain" description="Aconitase/3-isopropylmalate dehydratase large subunit alpha/beta/alpha" evidence="16">
    <location>
        <begin position="32"/>
        <end position="482"/>
    </location>
</feature>
<keyword evidence="7" id="KW-0432">Leucine biosynthesis</keyword>
<evidence type="ECO:0000256" key="9">
    <source>
        <dbReference type="ARBA" id="ARBA00022605"/>
    </source>
</evidence>
<dbReference type="NCBIfam" id="NF004016">
    <property type="entry name" value="PRK05478.1"/>
    <property type="match status" value="1"/>
</dbReference>
<evidence type="ECO:0000256" key="11">
    <source>
        <dbReference type="ARBA" id="ARBA00023004"/>
    </source>
</evidence>
<comment type="catalytic activity">
    <reaction evidence="1">
        <text>(2R,3S)-3-isopropylmalate = (2S)-2-isopropylmalate</text>
        <dbReference type="Rhea" id="RHEA:32287"/>
        <dbReference type="ChEBI" id="CHEBI:1178"/>
        <dbReference type="ChEBI" id="CHEBI:35121"/>
        <dbReference type="EC" id="4.2.1.33"/>
    </reaction>
</comment>
<evidence type="ECO:0000256" key="3">
    <source>
        <dbReference type="ARBA" id="ARBA00002695"/>
    </source>
</evidence>
<dbReference type="NCBIfam" id="NF009116">
    <property type="entry name" value="PRK12466.1"/>
    <property type="match status" value="1"/>
</dbReference>
<comment type="cofactor">
    <cofactor evidence="2">
        <name>[4Fe-4S] cluster</name>
        <dbReference type="ChEBI" id="CHEBI:49883"/>
    </cofactor>
</comment>
<keyword evidence="12" id="KW-0411">Iron-sulfur</keyword>
<dbReference type="InterPro" id="IPR050067">
    <property type="entry name" value="IPM_dehydratase_rel_enz"/>
</dbReference>
<dbReference type="GO" id="GO:0009098">
    <property type="term" value="P:L-leucine biosynthetic process"/>
    <property type="evidence" value="ECO:0007669"/>
    <property type="project" value="UniProtKB-UniPathway"/>
</dbReference>
<dbReference type="RefSeq" id="WP_256988136.1">
    <property type="nucleotide sequence ID" value="NZ_NEVJ01000002.1"/>
</dbReference>
<dbReference type="InterPro" id="IPR015931">
    <property type="entry name" value="Acnase/IPM_dHydase_lsu_aba_1/3"/>
</dbReference>
<evidence type="ECO:0000256" key="4">
    <source>
        <dbReference type="ARBA" id="ARBA00004729"/>
    </source>
</evidence>
<reference evidence="17" key="1">
    <citation type="submission" date="2017-05" db="EMBL/GenBank/DDBJ databases">
        <title>Complete and WGS of Bordetella genogroups.</title>
        <authorList>
            <person name="Spilker T."/>
            <person name="Lipuma J."/>
        </authorList>
    </citation>
    <scope>NUCLEOTIDE SEQUENCE</scope>
    <source>
        <strain evidence="17">AU21707</strain>
    </source>
</reference>
<evidence type="ECO:0000256" key="2">
    <source>
        <dbReference type="ARBA" id="ARBA00001966"/>
    </source>
</evidence>
<evidence type="ECO:0000313" key="18">
    <source>
        <dbReference type="Proteomes" id="UP000216857"/>
    </source>
</evidence>
<dbReference type="GO" id="GO:0051539">
    <property type="term" value="F:4 iron, 4 sulfur cluster binding"/>
    <property type="evidence" value="ECO:0007669"/>
    <property type="project" value="UniProtKB-KW"/>
</dbReference>
<dbReference type="EMBL" id="NEVJ01000002">
    <property type="protein sequence ID" value="OZI23240.1"/>
    <property type="molecule type" value="Genomic_DNA"/>
</dbReference>
<comment type="caution">
    <text evidence="17">The sequence shown here is derived from an EMBL/GenBank/DDBJ whole genome shotgun (WGS) entry which is preliminary data.</text>
</comment>
<keyword evidence="11" id="KW-0408">Iron</keyword>
<dbReference type="GO" id="GO:0003861">
    <property type="term" value="F:3-isopropylmalate dehydratase activity"/>
    <property type="evidence" value="ECO:0007669"/>
    <property type="project" value="UniProtKB-EC"/>
</dbReference>
<evidence type="ECO:0000256" key="15">
    <source>
        <dbReference type="SAM" id="MobiDB-lite"/>
    </source>
</evidence>
<dbReference type="PRINTS" id="PR00415">
    <property type="entry name" value="ACONITASE"/>
</dbReference>
<dbReference type="GO" id="GO:0046872">
    <property type="term" value="F:metal ion binding"/>
    <property type="evidence" value="ECO:0007669"/>
    <property type="project" value="UniProtKB-KW"/>
</dbReference>
<keyword evidence="8" id="KW-0004">4Fe-4S</keyword>
<evidence type="ECO:0000256" key="14">
    <source>
        <dbReference type="ARBA" id="ARBA00023304"/>
    </source>
</evidence>
<sequence length="493" mass="51743">MPATMDDGGGAGVPRAGGALPPDAARPATVFDKIWNAHLIARLDDGRDLIFVDRHVLQETTSAVAFANLKREGRAVRHPELTIATQDHIVSTAPGRDEDSYPGGRELLTLMRANALHGHIRHFGIEDPRQGIVHVIAPELGFALPGSILACGDSHTSTAGGLGALGIGVGTSEVEHVLATQTLALARPRNMRVRFQGRPGAGVTAKDLILLAMGALGVAGGRGCAVEYAGDAVRALSVEGRLTLCNMSIELGARLGLVAPDEATFDYVRGREFAPLGADFEQAVRAWRTLRSDDGAPFDRDVAVDCEGVAPQVTWGTTPAHVGGINGKVPDPAGYADARQRDGVAAALAYMGLTPGMPLEGIPVDVAFIGSCTNSRLSDLQAAAEVVQGRRVAPGVRALVVPGSMAVKREAEALGLHRIFRAAGFEWREAGCSMCVSINDDMVPAGGRCIATSNRNFENRQGPGSRTHLASPAMVAAAALRGHITDVRREMRS</sequence>
<evidence type="ECO:0000256" key="7">
    <source>
        <dbReference type="ARBA" id="ARBA00022430"/>
    </source>
</evidence>
<name>A0A261RF40_9BORD</name>
<dbReference type="Gene3D" id="3.30.499.10">
    <property type="entry name" value="Aconitase, domain 3"/>
    <property type="match status" value="2"/>
</dbReference>
<evidence type="ECO:0000256" key="5">
    <source>
        <dbReference type="ARBA" id="ARBA00011271"/>
    </source>
</evidence>
<gene>
    <name evidence="17" type="ORF">CAL26_07165</name>
</gene>
<evidence type="ECO:0000256" key="8">
    <source>
        <dbReference type="ARBA" id="ARBA00022485"/>
    </source>
</evidence>
<evidence type="ECO:0000256" key="6">
    <source>
        <dbReference type="ARBA" id="ARBA00011998"/>
    </source>
</evidence>
<keyword evidence="13" id="KW-0456">Lyase</keyword>
<keyword evidence="14" id="KW-0100">Branched-chain amino acid biosynthesis</keyword>
<proteinExistence type="predicted"/>
<dbReference type="Pfam" id="PF00330">
    <property type="entry name" value="Aconitase"/>
    <property type="match status" value="1"/>
</dbReference>
<accession>A0A261RF40</accession>
<dbReference type="PANTHER" id="PTHR43822">
    <property type="entry name" value="HOMOACONITASE, MITOCHONDRIAL-RELATED"/>
    <property type="match status" value="1"/>
</dbReference>
<evidence type="ECO:0000256" key="12">
    <source>
        <dbReference type="ARBA" id="ARBA00023014"/>
    </source>
</evidence>
<organism evidence="17 18">
    <name type="scientific">Bordetella genomosp. 9</name>
    <dbReference type="NCBI Taxonomy" id="1416803"/>
    <lineage>
        <taxon>Bacteria</taxon>
        <taxon>Pseudomonadati</taxon>
        <taxon>Pseudomonadota</taxon>
        <taxon>Betaproteobacteria</taxon>
        <taxon>Burkholderiales</taxon>
        <taxon>Alcaligenaceae</taxon>
        <taxon>Bordetella</taxon>
    </lineage>
</organism>
<dbReference type="InterPro" id="IPR004430">
    <property type="entry name" value="3-IsopropMal_deHydase_lsu"/>
</dbReference>
<comment type="function">
    <text evidence="3">Catalyzes the isomerization between 2-isopropylmalate and 3-isopropylmalate, via the formation of 2-isopropylmaleate.</text>
</comment>
<keyword evidence="10" id="KW-0479">Metal-binding</keyword>
<dbReference type="InterPro" id="IPR018136">
    <property type="entry name" value="Aconitase_4Fe-4S_BS"/>
</dbReference>
<evidence type="ECO:0000256" key="10">
    <source>
        <dbReference type="ARBA" id="ARBA00022723"/>
    </source>
</evidence>
<protein>
    <recommendedName>
        <fullName evidence="6">3-isopropylmalate dehydratase</fullName>
        <ecNumber evidence="6">4.2.1.33</ecNumber>
    </recommendedName>
</protein>
<keyword evidence="9" id="KW-0028">Amino-acid biosynthesis</keyword>